<evidence type="ECO:0000256" key="2">
    <source>
        <dbReference type="ARBA" id="ARBA00002315"/>
    </source>
</evidence>
<dbReference type="eggNOG" id="ENOG502QR26">
    <property type="taxonomic scope" value="Eukaryota"/>
</dbReference>
<comment type="pathway">
    <text evidence="3">Carbohydrate degradation.</text>
</comment>
<dbReference type="InterPro" id="IPR004456">
    <property type="entry name" value="Pglycerate_mutase_ApgM"/>
</dbReference>
<accession>D2VU94</accession>
<comment type="catalytic activity">
    <reaction evidence="1">
        <text>(2R)-2-phosphoglycerate = (2R)-3-phosphoglycerate</text>
        <dbReference type="Rhea" id="RHEA:15901"/>
        <dbReference type="ChEBI" id="CHEBI:58272"/>
        <dbReference type="ChEBI" id="CHEBI:58289"/>
        <dbReference type="EC" id="5.4.2.12"/>
    </reaction>
</comment>
<dbReference type="Pfam" id="PF10143">
    <property type="entry name" value="PhosphMutase"/>
    <property type="match status" value="1"/>
</dbReference>
<evidence type="ECO:0000313" key="8">
    <source>
        <dbReference type="Proteomes" id="UP000006671"/>
    </source>
</evidence>
<dbReference type="NCBIfam" id="TIGR00306">
    <property type="entry name" value="apgM"/>
    <property type="match status" value="1"/>
</dbReference>
<dbReference type="Proteomes" id="UP000006671">
    <property type="component" value="Unassembled WGS sequence"/>
</dbReference>
<dbReference type="GO" id="GO:0004619">
    <property type="term" value="F:phosphoglycerate mutase activity"/>
    <property type="evidence" value="ECO:0007669"/>
    <property type="project" value="UniProtKB-EC"/>
</dbReference>
<name>D2VU94_NAEGR</name>
<evidence type="ECO:0000256" key="3">
    <source>
        <dbReference type="ARBA" id="ARBA00004921"/>
    </source>
</evidence>
<dbReference type="PANTHER" id="PTHR31209:SF0">
    <property type="entry name" value="METALLOENZYME DOMAIN-CONTAINING PROTEIN"/>
    <property type="match status" value="1"/>
</dbReference>
<dbReference type="InParanoid" id="D2VU94"/>
<dbReference type="GO" id="GO:0046872">
    <property type="term" value="F:metal ion binding"/>
    <property type="evidence" value="ECO:0007669"/>
    <property type="project" value="InterPro"/>
</dbReference>
<dbReference type="Pfam" id="PF01676">
    <property type="entry name" value="Metalloenzyme"/>
    <property type="match status" value="1"/>
</dbReference>
<sequence>MQNDQGLHATFSSVDENKIKICFVMIDGIGEVNIEELGKKTALQSAQTPNMDRLAACGVNGLMDPVQPGLACGSDTAHMSIFGYDPRLHYKGRGSFETIGAGLDMSPGDIAFKSNFATWNSKTNIVELRRADRHFEEMGPILCDYLQQQCEEKGFNAKHNCTVSIKYATEHRCGVKVSGKNLSGDITGTDPLVDDLELVKCEPVKGLKGEELEKAKRTSDLVNDLSHFIYEQLSKHEINKQRKQEGKNEANIVLLRGCGVCIDVPPFSERHPGLRGMLVAPTAIIAGLGKSVGMELKKVEGASGDYRTNLTKKGKGFLEHLVNGDEFNFGFCHIKAVDDTGHDGNFVLKKEFIEKSDQMIGMLMDEFEKRKQRVVFVITGDHSTPCYYKDHSYEPVPLIISGNYLNLEQYPELTDSTKSFDEVFSQGSLGRFTGAQVFDIIRNYVNVTTANKNYFKF</sequence>
<dbReference type="EMBL" id="GG738898">
    <property type="protein sequence ID" value="EFC39588.1"/>
    <property type="molecule type" value="Genomic_DNA"/>
</dbReference>
<evidence type="ECO:0000256" key="5">
    <source>
        <dbReference type="ARBA" id="ARBA00023152"/>
    </source>
</evidence>
<feature type="domain" description="Metalloenzyme" evidence="6">
    <location>
        <begin position="20"/>
        <end position="407"/>
    </location>
</feature>
<evidence type="ECO:0000256" key="4">
    <source>
        <dbReference type="ARBA" id="ARBA00005524"/>
    </source>
</evidence>
<dbReference type="SUPFAM" id="SSF53649">
    <property type="entry name" value="Alkaline phosphatase-like"/>
    <property type="match status" value="1"/>
</dbReference>
<dbReference type="Gene3D" id="3.40.720.10">
    <property type="entry name" value="Alkaline Phosphatase, subunit A"/>
    <property type="match status" value="2"/>
</dbReference>
<evidence type="ECO:0000256" key="1">
    <source>
        <dbReference type="ARBA" id="ARBA00000370"/>
    </source>
</evidence>
<comment type="similarity">
    <text evidence="4">Belongs to the BPG-independent phosphoglycerate mutase family. A-PGAM subfamily.</text>
</comment>
<protein>
    <submittedName>
        <fullName evidence="7">Cofactor-independent phosphoglycerate mutase</fullName>
    </submittedName>
</protein>
<dbReference type="STRING" id="5762.D2VU94"/>
<dbReference type="VEuPathDB" id="AmoebaDB:NAEGRDRAFT_72581"/>
<dbReference type="GeneID" id="8857663"/>
<proteinExistence type="inferred from homology"/>
<dbReference type="OMA" id="IAFRCNF"/>
<reference evidence="7 8" key="1">
    <citation type="journal article" date="2010" name="Cell">
        <title>The genome of Naegleria gruberi illuminates early eukaryotic versatility.</title>
        <authorList>
            <person name="Fritz-Laylin L.K."/>
            <person name="Prochnik S.E."/>
            <person name="Ginger M.L."/>
            <person name="Dacks J.B."/>
            <person name="Carpenter M.L."/>
            <person name="Field M.C."/>
            <person name="Kuo A."/>
            <person name="Paredez A."/>
            <person name="Chapman J."/>
            <person name="Pham J."/>
            <person name="Shu S."/>
            <person name="Neupane R."/>
            <person name="Cipriano M."/>
            <person name="Mancuso J."/>
            <person name="Tu H."/>
            <person name="Salamov A."/>
            <person name="Lindquist E."/>
            <person name="Shapiro H."/>
            <person name="Lucas S."/>
            <person name="Grigoriev I.V."/>
            <person name="Cande W.Z."/>
            <person name="Fulton C."/>
            <person name="Rokhsar D.S."/>
            <person name="Dawson S.C."/>
        </authorList>
    </citation>
    <scope>NUCLEOTIDE SEQUENCE [LARGE SCALE GENOMIC DNA]</scope>
    <source>
        <strain evidence="7 8">NEG-M</strain>
    </source>
</reference>
<dbReference type="GO" id="GO:0006096">
    <property type="term" value="P:glycolytic process"/>
    <property type="evidence" value="ECO:0007669"/>
    <property type="project" value="UniProtKB-KW"/>
</dbReference>
<gene>
    <name evidence="7" type="ORF">NAEGRDRAFT_72581</name>
</gene>
<evidence type="ECO:0000259" key="6">
    <source>
        <dbReference type="Pfam" id="PF01676"/>
    </source>
</evidence>
<dbReference type="InterPro" id="IPR017850">
    <property type="entry name" value="Alkaline_phosphatase_core_sf"/>
</dbReference>
<keyword evidence="5" id="KW-0324">Glycolysis</keyword>
<evidence type="ECO:0000313" key="7">
    <source>
        <dbReference type="EMBL" id="EFC39588.1"/>
    </source>
</evidence>
<dbReference type="InterPro" id="IPR006124">
    <property type="entry name" value="Metalloenzyme"/>
</dbReference>
<keyword evidence="8" id="KW-1185">Reference proteome</keyword>
<organism evidence="8">
    <name type="scientific">Naegleria gruberi</name>
    <name type="common">Amoeba</name>
    <dbReference type="NCBI Taxonomy" id="5762"/>
    <lineage>
        <taxon>Eukaryota</taxon>
        <taxon>Discoba</taxon>
        <taxon>Heterolobosea</taxon>
        <taxon>Tetramitia</taxon>
        <taxon>Eutetramitia</taxon>
        <taxon>Vahlkampfiidae</taxon>
        <taxon>Naegleria</taxon>
    </lineage>
</organism>
<dbReference type="OrthoDB" id="113620at2759"/>
<dbReference type="AlphaFoldDB" id="D2VU94"/>
<dbReference type="CDD" id="cd16011">
    <property type="entry name" value="iPGM_like"/>
    <property type="match status" value="1"/>
</dbReference>
<comment type="function">
    <text evidence="2">Catalyzes the interconversion of 2-phosphoglycerate and 3-phosphoglycerate.</text>
</comment>
<dbReference type="RefSeq" id="XP_002672332.1">
    <property type="nucleotide sequence ID" value="XM_002672286.1"/>
</dbReference>
<dbReference type="KEGG" id="ngr:NAEGRDRAFT_72581"/>
<dbReference type="PANTHER" id="PTHR31209">
    <property type="entry name" value="COFACTOR-INDEPENDENT PHOSPHOGLYCERATE MUTASE"/>
    <property type="match status" value="1"/>
</dbReference>
<dbReference type="PIRSF" id="PIRSF006392">
    <property type="entry name" value="IPGAM_arch"/>
    <property type="match status" value="1"/>
</dbReference>